<name>A0A0E9UJQ1_ANGAN</name>
<evidence type="ECO:0000313" key="1">
    <source>
        <dbReference type="EMBL" id="JAH65931.1"/>
    </source>
</evidence>
<dbReference type="AlphaFoldDB" id="A0A0E9UJQ1"/>
<protein>
    <submittedName>
        <fullName evidence="1">Uncharacterized protein</fullName>
    </submittedName>
</protein>
<organism evidence="1">
    <name type="scientific">Anguilla anguilla</name>
    <name type="common">European freshwater eel</name>
    <name type="synonym">Muraena anguilla</name>
    <dbReference type="NCBI Taxonomy" id="7936"/>
    <lineage>
        <taxon>Eukaryota</taxon>
        <taxon>Metazoa</taxon>
        <taxon>Chordata</taxon>
        <taxon>Craniata</taxon>
        <taxon>Vertebrata</taxon>
        <taxon>Euteleostomi</taxon>
        <taxon>Actinopterygii</taxon>
        <taxon>Neopterygii</taxon>
        <taxon>Teleostei</taxon>
        <taxon>Anguilliformes</taxon>
        <taxon>Anguillidae</taxon>
        <taxon>Anguilla</taxon>
    </lineage>
</organism>
<sequence>MSFCLFVVKKTSRLISDVCRTLGMDQNA</sequence>
<reference evidence="1" key="1">
    <citation type="submission" date="2014-11" db="EMBL/GenBank/DDBJ databases">
        <authorList>
            <person name="Amaro Gonzalez C."/>
        </authorList>
    </citation>
    <scope>NUCLEOTIDE SEQUENCE</scope>
</reference>
<proteinExistence type="predicted"/>
<reference evidence="1" key="2">
    <citation type="journal article" date="2015" name="Fish Shellfish Immunol.">
        <title>Early steps in the European eel (Anguilla anguilla)-Vibrio vulnificus interaction in the gills: Role of the RtxA13 toxin.</title>
        <authorList>
            <person name="Callol A."/>
            <person name="Pajuelo D."/>
            <person name="Ebbesson L."/>
            <person name="Teles M."/>
            <person name="MacKenzie S."/>
            <person name="Amaro C."/>
        </authorList>
    </citation>
    <scope>NUCLEOTIDE SEQUENCE</scope>
</reference>
<dbReference type="EMBL" id="GBXM01042646">
    <property type="protein sequence ID" value="JAH65931.1"/>
    <property type="molecule type" value="Transcribed_RNA"/>
</dbReference>
<accession>A0A0E9UJQ1</accession>